<feature type="domain" description="Glycosyl transferase family 1" evidence="1">
    <location>
        <begin position="190"/>
        <end position="333"/>
    </location>
</feature>
<comment type="caution">
    <text evidence="3">The sequence shown here is derived from an EMBL/GenBank/DDBJ whole genome shotgun (WGS) entry which is preliminary data.</text>
</comment>
<dbReference type="InterPro" id="IPR001296">
    <property type="entry name" value="Glyco_trans_1"/>
</dbReference>
<dbReference type="EMBL" id="BAABAV010000001">
    <property type="protein sequence ID" value="GAA4269731.1"/>
    <property type="molecule type" value="Genomic_DNA"/>
</dbReference>
<dbReference type="Pfam" id="PF00534">
    <property type="entry name" value="Glycos_transf_1"/>
    <property type="match status" value="1"/>
</dbReference>
<evidence type="ECO:0000259" key="1">
    <source>
        <dbReference type="Pfam" id="PF00534"/>
    </source>
</evidence>
<name>A0ABP8EBX2_9FLAO</name>
<accession>A0ABP8EBX2</accession>
<dbReference type="InterPro" id="IPR028098">
    <property type="entry name" value="Glyco_trans_4-like_N"/>
</dbReference>
<dbReference type="Proteomes" id="UP001500027">
    <property type="component" value="Unassembled WGS sequence"/>
</dbReference>
<keyword evidence="4" id="KW-1185">Reference proteome</keyword>
<evidence type="ECO:0000313" key="3">
    <source>
        <dbReference type="EMBL" id="GAA4269731.1"/>
    </source>
</evidence>
<protein>
    <submittedName>
        <fullName evidence="3">Glycosyltransferase family 4 protein</fullName>
    </submittedName>
</protein>
<dbReference type="Gene3D" id="3.40.50.2000">
    <property type="entry name" value="Glycogen Phosphorylase B"/>
    <property type="match status" value="2"/>
</dbReference>
<dbReference type="PANTHER" id="PTHR45947:SF3">
    <property type="entry name" value="SULFOQUINOVOSYL TRANSFERASE SQD2"/>
    <property type="match status" value="1"/>
</dbReference>
<dbReference type="InterPro" id="IPR050194">
    <property type="entry name" value="Glycosyltransferase_grp1"/>
</dbReference>
<reference evidence="4" key="1">
    <citation type="journal article" date="2019" name="Int. J. Syst. Evol. Microbiol.">
        <title>The Global Catalogue of Microorganisms (GCM) 10K type strain sequencing project: providing services to taxonomists for standard genome sequencing and annotation.</title>
        <authorList>
            <consortium name="The Broad Institute Genomics Platform"/>
            <consortium name="The Broad Institute Genome Sequencing Center for Infectious Disease"/>
            <person name="Wu L."/>
            <person name="Ma J."/>
        </authorList>
    </citation>
    <scope>NUCLEOTIDE SEQUENCE [LARGE SCALE GENOMIC DNA]</scope>
    <source>
        <strain evidence="4">JCM 17452</strain>
    </source>
</reference>
<dbReference type="PANTHER" id="PTHR45947">
    <property type="entry name" value="SULFOQUINOVOSYL TRANSFERASE SQD2"/>
    <property type="match status" value="1"/>
</dbReference>
<sequence length="356" mass="40688">MKTRVLHISETFAGGVYLYIKDICKYTEENENVQNFVIYSGKRKGTDFEKFPKDFSQNTKLIQIDMEREISPIKDLRSVVRISKLIKEIAPNVIHLHSSKGGVLGRIASRNYSGAKLFYTPNGYSFVRKDISIFKRLMFKLIESTVNKIFGGITIACGDTEYEYAKNIGKAILIRNGVNLAEISKYCEESKSSKIIIGTVGRLSHQKNPILFNRIANKFKEVDFVWVGDGKLKNVFDSENISVTGWLTRNEVHQEVNKFDVYLQTSLWEGLPFSIIEAMALKKPIVANNVIGNKDAVFNEKNGYLCESLHDFENAIRKLITDTSIKKEMGNQSFKIAQELFDRNRSLKELFEVYSK</sequence>
<feature type="domain" description="Glycosyltransferase subfamily 4-like N-terminal" evidence="2">
    <location>
        <begin position="53"/>
        <end position="142"/>
    </location>
</feature>
<evidence type="ECO:0000313" key="4">
    <source>
        <dbReference type="Proteomes" id="UP001500027"/>
    </source>
</evidence>
<gene>
    <name evidence="3" type="ORF">GCM10022257_18320</name>
</gene>
<dbReference type="RefSeq" id="WP_246046764.1">
    <property type="nucleotide sequence ID" value="NZ_BAABAV010000001.1"/>
</dbReference>
<dbReference type="Pfam" id="PF13477">
    <property type="entry name" value="Glyco_trans_4_2"/>
    <property type="match status" value="1"/>
</dbReference>
<proteinExistence type="predicted"/>
<dbReference type="SUPFAM" id="SSF53756">
    <property type="entry name" value="UDP-Glycosyltransferase/glycogen phosphorylase"/>
    <property type="match status" value="1"/>
</dbReference>
<organism evidence="3 4">
    <name type="scientific">Hyunsoonleella aestuarii</name>
    <dbReference type="NCBI Taxonomy" id="912802"/>
    <lineage>
        <taxon>Bacteria</taxon>
        <taxon>Pseudomonadati</taxon>
        <taxon>Bacteroidota</taxon>
        <taxon>Flavobacteriia</taxon>
        <taxon>Flavobacteriales</taxon>
        <taxon>Flavobacteriaceae</taxon>
    </lineage>
</organism>
<evidence type="ECO:0000259" key="2">
    <source>
        <dbReference type="Pfam" id="PF13477"/>
    </source>
</evidence>